<dbReference type="EMBL" id="LJUJ01000038">
    <property type="protein sequence ID" value="KPK62415.1"/>
    <property type="molecule type" value="Genomic_DNA"/>
</dbReference>
<evidence type="ECO:0000313" key="1">
    <source>
        <dbReference type="EMBL" id="KPK62415.1"/>
    </source>
</evidence>
<dbReference type="AlphaFoldDB" id="A0A0S8FP08"/>
<comment type="caution">
    <text evidence="1">The sequence shown here is derived from an EMBL/GenBank/DDBJ whole genome shotgun (WGS) entry which is preliminary data.</text>
</comment>
<name>A0A0S8FP08_UNCW3</name>
<organism evidence="1 2">
    <name type="scientific">candidate division WOR_3 bacterium SM23_42</name>
    <dbReference type="NCBI Taxonomy" id="1703779"/>
    <lineage>
        <taxon>Bacteria</taxon>
        <taxon>Bacteria division WOR-3</taxon>
    </lineage>
</organism>
<protein>
    <submittedName>
        <fullName evidence="1">Uncharacterized protein</fullName>
    </submittedName>
</protein>
<reference evidence="1 2" key="1">
    <citation type="journal article" date="2015" name="Microbiome">
        <title>Genomic resolution of linkages in carbon, nitrogen, and sulfur cycling among widespread estuary sediment bacteria.</title>
        <authorList>
            <person name="Baker B.J."/>
            <person name="Lazar C.S."/>
            <person name="Teske A.P."/>
            <person name="Dick G.J."/>
        </authorList>
    </citation>
    <scope>NUCLEOTIDE SEQUENCE [LARGE SCALE GENOMIC DNA]</scope>
    <source>
        <strain evidence="1">SM23_42</strain>
    </source>
</reference>
<dbReference type="Proteomes" id="UP000051373">
    <property type="component" value="Unassembled WGS sequence"/>
</dbReference>
<evidence type="ECO:0000313" key="2">
    <source>
        <dbReference type="Proteomes" id="UP000051373"/>
    </source>
</evidence>
<proteinExistence type="predicted"/>
<gene>
    <name evidence="1" type="ORF">AMJ83_10990</name>
</gene>
<sequence>MRAFFFHPELRQELGPRLHYAISLLNMDETKGINELSSIVDDFPELPDSIKAEIARLYVQVNRHYLAINLLSDTEEKELLGLIYLLDDQPSNARNTFVEAGDYEMAGQINEFIKGPQKSEKTAVLLSLFLPGLGQTYAGNVSQGAMDFFLNLGSAYLFYNALRQHKYVDAGLVFFFLLNRFYMGSLHNAQELAFEYNEKQRREWLKIMLKKYFSSTEVD</sequence>
<accession>A0A0S8FP08</accession>